<sequence>MDYSNATTVELPVGPRPTPPPAHRGGPWRELSGALAVGMSVLAVVVVVFQVLAFFQGMPGPGPLTVFGHIAAAVLAVFVQRFADRRTGWQAALSVLGVVAVSAAALWLFWWS</sequence>
<dbReference type="AlphaFoldDB" id="A0A7W7VIC7"/>
<protein>
    <submittedName>
        <fullName evidence="3">Uncharacterized protein</fullName>
    </submittedName>
</protein>
<keyword evidence="2" id="KW-1133">Transmembrane helix</keyword>
<proteinExistence type="predicted"/>
<evidence type="ECO:0000256" key="2">
    <source>
        <dbReference type="SAM" id="Phobius"/>
    </source>
</evidence>
<keyword evidence="4" id="KW-1185">Reference proteome</keyword>
<gene>
    <name evidence="3" type="ORF">FHR82_007661</name>
</gene>
<keyword evidence="2" id="KW-0812">Transmembrane</keyword>
<feature type="transmembrane region" description="Helical" evidence="2">
    <location>
        <begin position="61"/>
        <end position="79"/>
    </location>
</feature>
<evidence type="ECO:0000313" key="4">
    <source>
        <dbReference type="Proteomes" id="UP000520767"/>
    </source>
</evidence>
<evidence type="ECO:0000313" key="3">
    <source>
        <dbReference type="EMBL" id="MBB4911401.1"/>
    </source>
</evidence>
<feature type="region of interest" description="Disordered" evidence="1">
    <location>
        <begin position="1"/>
        <end position="25"/>
    </location>
</feature>
<reference evidence="3 4" key="1">
    <citation type="submission" date="2020-08" db="EMBL/GenBank/DDBJ databases">
        <title>Genomic Encyclopedia of Type Strains, Phase III (KMG-III): the genomes of soil and plant-associated and newly described type strains.</title>
        <authorList>
            <person name="Whitman W."/>
        </authorList>
    </citation>
    <scope>NUCLEOTIDE SEQUENCE [LARGE SCALE GENOMIC DNA]</scope>
    <source>
        <strain evidence="3 4">CECT 8960</strain>
    </source>
</reference>
<feature type="transmembrane region" description="Helical" evidence="2">
    <location>
        <begin position="91"/>
        <end position="110"/>
    </location>
</feature>
<keyword evidence="2" id="KW-0472">Membrane</keyword>
<dbReference type="EMBL" id="JACHJQ010000009">
    <property type="protein sequence ID" value="MBB4911401.1"/>
    <property type="molecule type" value="Genomic_DNA"/>
</dbReference>
<dbReference type="Proteomes" id="UP000520767">
    <property type="component" value="Unassembled WGS sequence"/>
</dbReference>
<feature type="transmembrane region" description="Helical" evidence="2">
    <location>
        <begin position="34"/>
        <end position="55"/>
    </location>
</feature>
<organism evidence="3 4">
    <name type="scientific">Actinophytocola algeriensis</name>
    <dbReference type="NCBI Taxonomy" id="1768010"/>
    <lineage>
        <taxon>Bacteria</taxon>
        <taxon>Bacillati</taxon>
        <taxon>Actinomycetota</taxon>
        <taxon>Actinomycetes</taxon>
        <taxon>Pseudonocardiales</taxon>
        <taxon>Pseudonocardiaceae</taxon>
    </lineage>
</organism>
<comment type="caution">
    <text evidence="3">The sequence shown here is derived from an EMBL/GenBank/DDBJ whole genome shotgun (WGS) entry which is preliminary data.</text>
</comment>
<name>A0A7W7VIC7_9PSEU</name>
<accession>A0A7W7VIC7</accession>
<dbReference type="RefSeq" id="WP_311771461.1">
    <property type="nucleotide sequence ID" value="NZ_JACHJQ010000009.1"/>
</dbReference>
<evidence type="ECO:0000256" key="1">
    <source>
        <dbReference type="SAM" id="MobiDB-lite"/>
    </source>
</evidence>